<accession>A0AA38X0B1</accession>
<keyword evidence="1" id="KW-0677">Repeat</keyword>
<protein>
    <recommendedName>
        <fullName evidence="3">Nephrocystin 3-like N-terminal domain-containing protein</fullName>
    </recommendedName>
</protein>
<sequence>MANTTISPYHAVANPPVDFLLTQYNPQLALPIDQSILKFSKEADLFVGKDEAERLKREENELFAHANQEKQLLLEELIKYRERRHSPQVAAPLVPNVKCSWDDVIVALKKLSKEGDDNDTKFKKSLRAIGDNAEIFQRWLKLLPDGDYGATVSGAFKILLGVSAAQRSSDVRTAAFEALSEIPDVIQHAASYTYIYTAMKPKRLIEKTAALCSAVLIALRHIVRYFGDGSFKRALGALSRGPTFKEDMIQSLTTVKKLAAEVAEEANICQQARLQNMTTNMEVMNHNASSTHLTIQQGFSHLQSEAYVQRIGEEVHKRVVNDLMLLLATHPAYDHRTGQLLCLPSGVRQVKSSDAILSSDSESRNETRNVISTSGLIRLLRPSRLVVGDDLHRLVNSGHSLNLRQMDRVKWMMTSSNKIREWLMSSRSRVLLINGNSSAIESVSPTTFLASRLLTTLERMRSVISIYYFCSLHTPSSREHESNGTGMLRCLLVQLLEAGKPWNLSFLSEDDLDNLDGADLEALRNLVHNLIKRLPEKTVLFCVIDAVNFYERDDTRDDFLAVIDQLVFEVERSRKITIKVLFTCHLRSVFVREYVDDEDVLLVPERVDGDGQGWSKFTWQRTMGRQIEELGSSRSERE</sequence>
<proteinExistence type="predicted"/>
<organism evidence="4 5">
    <name type="scientific">Cladophialophora chaetospira</name>
    <dbReference type="NCBI Taxonomy" id="386627"/>
    <lineage>
        <taxon>Eukaryota</taxon>
        <taxon>Fungi</taxon>
        <taxon>Dikarya</taxon>
        <taxon>Ascomycota</taxon>
        <taxon>Pezizomycotina</taxon>
        <taxon>Eurotiomycetes</taxon>
        <taxon>Chaetothyriomycetidae</taxon>
        <taxon>Chaetothyriales</taxon>
        <taxon>Herpotrichiellaceae</taxon>
        <taxon>Cladophialophora</taxon>
    </lineage>
</organism>
<evidence type="ECO:0000256" key="1">
    <source>
        <dbReference type="ARBA" id="ARBA00022737"/>
    </source>
</evidence>
<dbReference type="PANTHER" id="PTHR40619">
    <property type="entry name" value="FUNGAL STAND N-TERMINAL GOODBYE DOMAIN-CONTAINING PROTEIN"/>
    <property type="match status" value="1"/>
</dbReference>
<keyword evidence="5" id="KW-1185">Reference proteome</keyword>
<evidence type="ECO:0000313" key="5">
    <source>
        <dbReference type="Proteomes" id="UP001172673"/>
    </source>
</evidence>
<dbReference type="AlphaFoldDB" id="A0AA38X0B1"/>
<reference evidence="4" key="1">
    <citation type="submission" date="2022-10" db="EMBL/GenBank/DDBJ databases">
        <title>Culturing micro-colonial fungi from biological soil crusts in the Mojave desert and describing Neophaeococcomyces mojavensis, and introducing the new genera and species Taxawa tesnikishii.</title>
        <authorList>
            <person name="Kurbessoian T."/>
            <person name="Stajich J.E."/>
        </authorList>
    </citation>
    <scope>NUCLEOTIDE SEQUENCE</scope>
    <source>
        <strain evidence="4">TK_41</strain>
    </source>
</reference>
<dbReference type="InterPro" id="IPR056884">
    <property type="entry name" value="NPHP3-like_N"/>
</dbReference>
<dbReference type="Pfam" id="PF24883">
    <property type="entry name" value="NPHP3_N"/>
    <property type="match status" value="1"/>
</dbReference>
<dbReference type="EMBL" id="JAPDRK010000019">
    <property type="protein sequence ID" value="KAJ9604441.1"/>
    <property type="molecule type" value="Genomic_DNA"/>
</dbReference>
<dbReference type="Proteomes" id="UP001172673">
    <property type="component" value="Unassembled WGS sequence"/>
</dbReference>
<name>A0AA38X0B1_9EURO</name>
<comment type="caution">
    <text evidence="4">The sequence shown here is derived from an EMBL/GenBank/DDBJ whole genome shotgun (WGS) entry which is preliminary data.</text>
</comment>
<evidence type="ECO:0000259" key="3">
    <source>
        <dbReference type="Pfam" id="PF24883"/>
    </source>
</evidence>
<gene>
    <name evidence="4" type="ORF">H2200_011277</name>
</gene>
<feature type="coiled-coil region" evidence="2">
    <location>
        <begin position="49"/>
        <end position="83"/>
    </location>
</feature>
<keyword evidence="2" id="KW-0175">Coiled coil</keyword>
<feature type="domain" description="Nephrocystin 3-like N-terminal" evidence="3">
    <location>
        <begin position="414"/>
        <end position="584"/>
    </location>
</feature>
<evidence type="ECO:0000256" key="2">
    <source>
        <dbReference type="SAM" id="Coils"/>
    </source>
</evidence>
<dbReference type="PANTHER" id="PTHR40619:SF3">
    <property type="entry name" value="FUNGAL STAND N-TERMINAL GOODBYE DOMAIN-CONTAINING PROTEIN"/>
    <property type="match status" value="1"/>
</dbReference>
<evidence type="ECO:0000313" key="4">
    <source>
        <dbReference type="EMBL" id="KAJ9604441.1"/>
    </source>
</evidence>